<gene>
    <name evidence="1" type="ORF">KIPB_012214</name>
</gene>
<sequence length="404" mass="43747">HMLGLAKSMQVSFNALAGMWARPGEADYGLSNGVKILGTHMNRFPSPVMTSSGSVPRQMALLTTALRQHVETKGYATLNKTVVTRLYFQSYNNMLAKTAGPNALFDIQSMQLLVILMNITQQVCTGGLDAGSAAALVYSLSHRFEKMAELADPVEVQRLYDIAKKHRSSPLAMFPVLSSAFRRVAVLEALAPCWKGLTESLVSSETAFADAIMLTSDLDAGLHLLAGLIGSCPNREQILAGRKIRSKIRLPDCMGTSVTDRTLQLHLGALACLNPASALISIGAWCRATSSGIGMQAAVDRRSEHDRETNNTAIALKMPRAQVDIRGVVNAVIQSNEHVALAMISHPPNTDTEEHVARCLLESGHQPVYGLHHNMAKNRIAICSMADVAKIDLSDPIMHQSMKI</sequence>
<comment type="caution">
    <text evidence="1">The sequence shown here is derived from an EMBL/GenBank/DDBJ whole genome shotgun (WGS) entry which is preliminary data.</text>
</comment>
<feature type="non-terminal residue" evidence="1">
    <location>
        <position position="1"/>
    </location>
</feature>
<evidence type="ECO:0000313" key="2">
    <source>
        <dbReference type="Proteomes" id="UP000265618"/>
    </source>
</evidence>
<dbReference type="EMBL" id="BDIP01005304">
    <property type="protein sequence ID" value="GIQ89676.1"/>
    <property type="molecule type" value="Genomic_DNA"/>
</dbReference>
<feature type="non-terminal residue" evidence="1">
    <location>
        <position position="404"/>
    </location>
</feature>
<keyword evidence="2" id="KW-1185">Reference proteome</keyword>
<name>A0A9K3D7P7_9EUKA</name>
<evidence type="ECO:0000313" key="1">
    <source>
        <dbReference type="EMBL" id="GIQ89676.1"/>
    </source>
</evidence>
<organism evidence="1 2">
    <name type="scientific">Kipferlia bialata</name>
    <dbReference type="NCBI Taxonomy" id="797122"/>
    <lineage>
        <taxon>Eukaryota</taxon>
        <taxon>Metamonada</taxon>
        <taxon>Carpediemonas-like organisms</taxon>
        <taxon>Kipferlia</taxon>
    </lineage>
</organism>
<dbReference type="Proteomes" id="UP000265618">
    <property type="component" value="Unassembled WGS sequence"/>
</dbReference>
<dbReference type="AlphaFoldDB" id="A0A9K3D7P7"/>
<proteinExistence type="predicted"/>
<accession>A0A9K3D7P7</accession>
<reference evidence="1 2" key="1">
    <citation type="journal article" date="2018" name="PLoS ONE">
        <title>The draft genome of Kipferlia bialata reveals reductive genome evolution in fornicate parasites.</title>
        <authorList>
            <person name="Tanifuji G."/>
            <person name="Takabayashi S."/>
            <person name="Kume K."/>
            <person name="Takagi M."/>
            <person name="Nakayama T."/>
            <person name="Kamikawa R."/>
            <person name="Inagaki Y."/>
            <person name="Hashimoto T."/>
        </authorList>
    </citation>
    <scope>NUCLEOTIDE SEQUENCE [LARGE SCALE GENOMIC DNA]</scope>
    <source>
        <strain evidence="1">NY0173</strain>
    </source>
</reference>
<protein>
    <submittedName>
        <fullName evidence="1">Uncharacterized protein</fullName>
    </submittedName>
</protein>